<organism evidence="2 3">
    <name type="scientific">Buttiauxella warmboldiae</name>
    <dbReference type="NCBI Taxonomy" id="82993"/>
    <lineage>
        <taxon>Bacteria</taxon>
        <taxon>Pseudomonadati</taxon>
        <taxon>Pseudomonadota</taxon>
        <taxon>Gammaproteobacteria</taxon>
        <taxon>Enterobacterales</taxon>
        <taxon>Enterobacteriaceae</taxon>
        <taxon>Buttiauxella</taxon>
    </lineage>
</organism>
<gene>
    <name evidence="2" type="ORF">EHN07_13285</name>
</gene>
<comment type="caution">
    <text evidence="2">The sequence shown here is derived from an EMBL/GenBank/DDBJ whole genome shotgun (WGS) entry which is preliminary data.</text>
</comment>
<dbReference type="RefSeq" id="WP_124024588.1">
    <property type="nucleotide sequence ID" value="NZ_RPOH01000054.1"/>
</dbReference>
<dbReference type="SUPFAM" id="SSF54593">
    <property type="entry name" value="Glyoxalase/Bleomycin resistance protein/Dihydroxybiphenyl dioxygenase"/>
    <property type="match status" value="1"/>
</dbReference>
<name>A0A3N5DIT4_9ENTR</name>
<dbReference type="InterPro" id="IPR037523">
    <property type="entry name" value="VOC_core"/>
</dbReference>
<evidence type="ECO:0000313" key="3">
    <source>
        <dbReference type="Proteomes" id="UP000268615"/>
    </source>
</evidence>
<dbReference type="Gene3D" id="3.10.180.10">
    <property type="entry name" value="2,3-Dihydroxybiphenyl 1,2-Dioxygenase, domain 1"/>
    <property type="match status" value="1"/>
</dbReference>
<keyword evidence="3" id="KW-1185">Reference proteome</keyword>
<proteinExistence type="predicted"/>
<accession>A0A3N5DIT4</accession>
<dbReference type="Proteomes" id="UP000268615">
    <property type="component" value="Unassembled WGS sequence"/>
</dbReference>
<reference evidence="2 3" key="1">
    <citation type="submission" date="2018-11" db="EMBL/GenBank/DDBJ databases">
        <title>Draft genome sequence of Buttiauxella warmboldiae CCUG 35512.</title>
        <authorList>
            <person name="Salva-Serra F."/>
            <person name="Marathe N."/>
            <person name="Moore E."/>
            <person name="Svensson L."/>
            <person name="Engstrom-Jakobsson H."/>
        </authorList>
    </citation>
    <scope>NUCLEOTIDE SEQUENCE [LARGE SCALE GENOMIC DNA]</scope>
    <source>
        <strain evidence="2 3">CCUG 35512</strain>
    </source>
</reference>
<dbReference type="OrthoDB" id="9804944at2"/>
<dbReference type="InterPro" id="IPR029068">
    <property type="entry name" value="Glyas_Bleomycin-R_OHBP_Dase"/>
</dbReference>
<protein>
    <submittedName>
        <fullName evidence="2">Glyoxalase</fullName>
    </submittedName>
</protein>
<evidence type="ECO:0000313" key="2">
    <source>
        <dbReference type="EMBL" id="RPH25530.1"/>
    </source>
</evidence>
<dbReference type="AlphaFoldDB" id="A0A3N5DIT4"/>
<feature type="domain" description="VOC" evidence="1">
    <location>
        <begin position="2"/>
        <end position="125"/>
    </location>
</feature>
<dbReference type="EMBL" id="RPOH01000054">
    <property type="protein sequence ID" value="RPH25530.1"/>
    <property type="molecule type" value="Genomic_DNA"/>
</dbReference>
<evidence type="ECO:0000259" key="1">
    <source>
        <dbReference type="PROSITE" id="PS51819"/>
    </source>
</evidence>
<sequence>MYIDHITFRTHDMDGTRDFFISVFDLQVGQRPALIHSRIPGYWLYSQGKPLVHIIPARVQGAPLPFAALKEGIDHVAFHLEGYGAFREKLDGLGINYSLMDLADIQERRIFMRAPGGQLIEAVFSEAVPEVTQ</sequence>
<dbReference type="PROSITE" id="PS51819">
    <property type="entry name" value="VOC"/>
    <property type="match status" value="1"/>
</dbReference>